<sequence length="97" mass="11028">MKLFHPTSKTQDTSNTEVQTSINKVSTENNIILNTPELLEIAVFELAAQRKYKRLDNADWDNVAADAMEYLEMSGATNFTRKDCITALKKAIKKPRH</sequence>
<accession>A0AAN0N7P6</accession>
<proteinExistence type="predicted"/>
<keyword evidence="2" id="KW-1185">Reference proteome</keyword>
<dbReference type="Proteomes" id="UP001441914">
    <property type="component" value="Chromosome 1"/>
</dbReference>
<evidence type="ECO:0000313" key="1">
    <source>
        <dbReference type="EMBL" id="WZS85592.1"/>
    </source>
</evidence>
<reference evidence="1 2" key="1">
    <citation type="journal article" date="2024" name="Elife">
        <title>Polysaccharide breakdown products drive degradation-dispersal cycles of foraging bacteria through changes in metabolism and motility.</title>
        <authorList>
            <person name="Stubbusch A.K."/>
            <person name="Keegstra J.M."/>
            <person name="Schwartzman J."/>
            <person name="Pontrelli S."/>
            <person name="Clerc E.E."/>
            <person name="Stocker R."/>
            <person name="Magnabosco C."/>
            <person name="Schubert O.T."/>
            <person name="Ackermann M."/>
            <person name="D'Souza G.G."/>
        </authorList>
    </citation>
    <scope>NUCLEOTIDE SEQUENCE [LARGE SCALE GENOMIC DNA]</scope>
    <source>
        <strain evidence="1 2">ZF270</strain>
    </source>
</reference>
<dbReference type="RefSeq" id="WP_016801024.1">
    <property type="nucleotide sequence ID" value="NZ_AIDR02000027.1"/>
</dbReference>
<dbReference type="EMBL" id="CP135176">
    <property type="protein sequence ID" value="WZS85592.1"/>
    <property type="molecule type" value="Genomic_DNA"/>
</dbReference>
<organism evidence="1 2">
    <name type="scientific">Vibrio cyclitrophicus ZF270</name>
    <dbReference type="NCBI Taxonomy" id="1136176"/>
    <lineage>
        <taxon>Bacteria</taxon>
        <taxon>Pseudomonadati</taxon>
        <taxon>Pseudomonadota</taxon>
        <taxon>Gammaproteobacteria</taxon>
        <taxon>Vibrionales</taxon>
        <taxon>Vibrionaceae</taxon>
        <taxon>Vibrio</taxon>
    </lineage>
</organism>
<evidence type="ECO:0000313" key="2">
    <source>
        <dbReference type="Proteomes" id="UP001441914"/>
    </source>
</evidence>
<gene>
    <name evidence="1" type="ORF">QYQ95_14290</name>
</gene>
<name>A0AAN0N7P6_9VIBR</name>
<dbReference type="AlphaFoldDB" id="A0AAN0N7P6"/>
<protein>
    <submittedName>
        <fullName evidence="1">Uncharacterized protein</fullName>
    </submittedName>
</protein>